<dbReference type="GeneID" id="17110538"/>
<keyword evidence="2" id="KW-1185">Reference proteome</keyword>
<dbReference type="RefSeq" id="WP_022542009.1">
    <property type="nucleotide sequence ID" value="NC_022521.1"/>
</dbReference>
<reference evidence="1 2" key="1">
    <citation type="journal article" date="2013" name="Appl. Environ. Microbiol.">
        <title>Variation of the Virus-Related Elements within Syntenic Genomes of the Hyperthermophilic Archaeon Aeropyrum.</title>
        <authorList>
            <person name="Daifuku T."/>
            <person name="Yoshida T."/>
            <person name="Kitamura T."/>
            <person name="Kawaichi S."/>
            <person name="Inoue T."/>
            <person name="Nomura K."/>
            <person name="Yoshida Y."/>
            <person name="Kuno S."/>
            <person name="Sako Y."/>
        </authorList>
    </citation>
    <scope>NUCLEOTIDE SEQUENCE [LARGE SCALE GENOMIC DNA]</scope>
    <source>
        <strain evidence="1 2">SY1</strain>
    </source>
</reference>
<evidence type="ECO:0000313" key="1">
    <source>
        <dbReference type="EMBL" id="BAN90739.1"/>
    </source>
</evidence>
<keyword evidence="1" id="KW-0347">Helicase</keyword>
<keyword evidence="1" id="KW-0378">Hydrolase</keyword>
<gene>
    <name evidence="1" type="ORF">ACAM_1270</name>
</gene>
<organism evidence="1 2">
    <name type="scientific">Aeropyrum camini SY1 = JCM 12091</name>
    <dbReference type="NCBI Taxonomy" id="1198449"/>
    <lineage>
        <taxon>Archaea</taxon>
        <taxon>Thermoproteota</taxon>
        <taxon>Thermoprotei</taxon>
        <taxon>Desulfurococcales</taxon>
        <taxon>Desulfurococcaceae</taxon>
        <taxon>Aeropyrum</taxon>
    </lineage>
</organism>
<dbReference type="AlphaFoldDB" id="U3THD2"/>
<dbReference type="KEGG" id="acj:ACAM_1270"/>
<sequence>MPRKVEKSYRCDNPPCIHVVVDSRRKIFKIFLEDYNLIAPIPFERAIAACEDIKSLKSLAENEGFREAVDEEVDMLARKYLGAEPFEEEIET</sequence>
<name>U3THD2_9CREN</name>
<keyword evidence="1" id="KW-0067">ATP-binding</keyword>
<dbReference type="STRING" id="1198449.ACAM_1270"/>
<proteinExistence type="predicted"/>
<accession>U3THD2</accession>
<dbReference type="EMBL" id="AP012489">
    <property type="protein sequence ID" value="BAN90739.1"/>
    <property type="molecule type" value="Genomic_DNA"/>
</dbReference>
<keyword evidence="1" id="KW-0547">Nucleotide-binding</keyword>
<dbReference type="GO" id="GO:0004386">
    <property type="term" value="F:helicase activity"/>
    <property type="evidence" value="ECO:0007669"/>
    <property type="project" value="UniProtKB-KW"/>
</dbReference>
<dbReference type="eggNOG" id="arCOG06101">
    <property type="taxonomic scope" value="Archaea"/>
</dbReference>
<dbReference type="Proteomes" id="UP000016887">
    <property type="component" value="Chromosome"/>
</dbReference>
<protein>
    <submittedName>
        <fullName evidence="1">Predicted helicase</fullName>
    </submittedName>
</protein>
<evidence type="ECO:0000313" key="2">
    <source>
        <dbReference type="Proteomes" id="UP000016887"/>
    </source>
</evidence>
<dbReference type="OrthoDB" id="15043at2157"/>